<dbReference type="Gramene" id="Pp3c26_8100V3.2">
    <property type="protein sequence ID" value="Pp3c26_8100V3.2"/>
    <property type="gene ID" value="Pp3c26_8100"/>
</dbReference>
<proteinExistence type="inferred from homology"/>
<dbReference type="STRING" id="3218.A0A2K1IC85"/>
<dbReference type="InterPro" id="IPR017441">
    <property type="entry name" value="Protein_kinase_ATP_BS"/>
</dbReference>
<dbReference type="FunFam" id="1.10.510.10:FF:000146">
    <property type="entry name" value="LRR receptor-like serine/threonine-protein kinase IOS1"/>
    <property type="match status" value="1"/>
</dbReference>
<evidence type="ECO:0000256" key="13">
    <source>
        <dbReference type="PROSITE-ProRule" id="PRU10141"/>
    </source>
</evidence>
<evidence type="ECO:0000313" key="15">
    <source>
        <dbReference type="EMBL" id="PNR26898.1"/>
    </source>
</evidence>
<dbReference type="EMBL" id="ABEU02000026">
    <property type="protein sequence ID" value="PNR26898.1"/>
    <property type="molecule type" value="Genomic_DNA"/>
</dbReference>
<keyword evidence="3" id="KW-0433">Leucine-rich repeat</keyword>
<dbReference type="PROSITE" id="PS00107">
    <property type="entry name" value="PROTEIN_KINASE_ATP"/>
    <property type="match status" value="1"/>
</dbReference>
<comment type="similarity">
    <text evidence="2">Belongs to the protein kinase superfamily. Ser/Thr protein kinase family.</text>
</comment>
<feature type="binding site" evidence="13">
    <location>
        <position position="318"/>
    </location>
    <ligand>
        <name>ATP</name>
        <dbReference type="ChEBI" id="CHEBI:30616"/>
    </ligand>
</feature>
<keyword evidence="9 13" id="KW-0067">ATP-binding</keyword>
<sequence length="610" mass="67938">MRKCFRLCHYLASAWMGRHSWWVLLLCIVWTLLEGRFISALNDEGHALLEFSSRLNDTGGNLVGWNSSHSTPCGWSGVGCSEDLHVVSVNLSGKQLEGNLTLDATRLVQLQLLNLSSNVFRGAIPSLLGNAANLSILDVSNNVLRGYLPKELDSLWALSFLNVSNNELEGTLPQGGVLASFGSSSYWGNELLCGNPTGRTCGNFRYLLEKTDASAETPANQLSVGAIVAICLSAFLVSKITLFSIWYCRRRKKRECEVKLSGGRMVMFPLTGQAVTPLSKAVLRKTQKLRPQDIIGSGGYGTVYKIVLDDLSAFAVKKMTKCGTDRDLGFERELQTLADVKHRNLVTLRGYYATPEINFLIYDLMPNGNLETILHDYANHNREPIDWELRLRIALGVARGLSYLHYDCIPHIIHRDIKCSNILLDDDMEAHVADFGLAKFINTHETHVTTMAAGTLGYLPPEYLETGKITEKGDVYSFGIVLLELLTGKRPKDDDFRDHDFNIVDWANALRAEGRPEDIFDENILGAVLDEDLLTTLNIALQCTNEMPKTRPNMHHIVKMLQRLQGEDDYSFCSSRNLSHKISLDSQFSLSSSNTASSDSPRAFYSCDVV</sequence>
<keyword evidence="6" id="KW-0677">Repeat</keyword>
<protein>
    <recommendedName>
        <fullName evidence="14">Protein kinase domain-containing protein</fullName>
    </recommendedName>
</protein>
<evidence type="ECO:0000256" key="10">
    <source>
        <dbReference type="ARBA" id="ARBA00022989"/>
    </source>
</evidence>
<keyword evidence="5" id="KW-0812">Transmembrane</keyword>
<dbReference type="RefSeq" id="XP_024366699.1">
    <property type="nucleotide sequence ID" value="XM_024510931.2"/>
</dbReference>
<gene>
    <name evidence="16" type="primary">LOC112277987</name>
    <name evidence="15" type="ORF">PHYPA_030379</name>
</gene>
<dbReference type="OrthoDB" id="4062651at2759"/>
<dbReference type="GO" id="GO:0004672">
    <property type="term" value="F:protein kinase activity"/>
    <property type="evidence" value="ECO:0007669"/>
    <property type="project" value="InterPro"/>
</dbReference>
<dbReference type="SMART" id="SM00220">
    <property type="entry name" value="S_TKc"/>
    <property type="match status" value="1"/>
</dbReference>
<evidence type="ECO:0000256" key="12">
    <source>
        <dbReference type="ARBA" id="ARBA00023170"/>
    </source>
</evidence>
<dbReference type="PANTHER" id="PTHR48007">
    <property type="entry name" value="LEUCINE-RICH REPEAT RECEPTOR-LIKE PROTEIN KINASE PXC1"/>
    <property type="match status" value="1"/>
</dbReference>
<evidence type="ECO:0000256" key="4">
    <source>
        <dbReference type="ARBA" id="ARBA00022679"/>
    </source>
</evidence>
<dbReference type="SUPFAM" id="SSF52058">
    <property type="entry name" value="L domain-like"/>
    <property type="match status" value="1"/>
</dbReference>
<evidence type="ECO:0000256" key="11">
    <source>
        <dbReference type="ARBA" id="ARBA00023136"/>
    </source>
</evidence>
<dbReference type="InterPro" id="IPR032675">
    <property type="entry name" value="LRR_dom_sf"/>
</dbReference>
<dbReference type="GO" id="GO:0005524">
    <property type="term" value="F:ATP binding"/>
    <property type="evidence" value="ECO:0007669"/>
    <property type="project" value="UniProtKB-UniRule"/>
</dbReference>
<evidence type="ECO:0000256" key="3">
    <source>
        <dbReference type="ARBA" id="ARBA00022614"/>
    </source>
</evidence>
<feature type="domain" description="Protein kinase" evidence="14">
    <location>
        <begin position="289"/>
        <end position="564"/>
    </location>
</feature>
<dbReference type="GO" id="GO:0016020">
    <property type="term" value="C:membrane"/>
    <property type="evidence" value="ECO:0007669"/>
    <property type="project" value="UniProtKB-SubCell"/>
</dbReference>
<dbReference type="PANTHER" id="PTHR48007:SF76">
    <property type="entry name" value="OS03G0145102 PROTEIN"/>
    <property type="match status" value="1"/>
</dbReference>
<keyword evidence="12" id="KW-0675">Receptor</keyword>
<reference evidence="16" key="3">
    <citation type="submission" date="2020-12" db="UniProtKB">
        <authorList>
            <consortium name="EnsemblPlants"/>
        </authorList>
    </citation>
    <scope>IDENTIFICATION</scope>
</reference>
<dbReference type="GeneID" id="112277987"/>
<reference evidence="15 17" key="2">
    <citation type="journal article" date="2018" name="Plant J.">
        <title>The Physcomitrella patens chromosome-scale assembly reveals moss genome structure and evolution.</title>
        <authorList>
            <person name="Lang D."/>
            <person name="Ullrich K.K."/>
            <person name="Murat F."/>
            <person name="Fuchs J."/>
            <person name="Jenkins J."/>
            <person name="Haas F.B."/>
            <person name="Piednoel M."/>
            <person name="Gundlach H."/>
            <person name="Van Bel M."/>
            <person name="Meyberg R."/>
            <person name="Vives C."/>
            <person name="Morata J."/>
            <person name="Symeonidi A."/>
            <person name="Hiss M."/>
            <person name="Muchero W."/>
            <person name="Kamisugi Y."/>
            <person name="Saleh O."/>
            <person name="Blanc G."/>
            <person name="Decker E.L."/>
            <person name="van Gessel N."/>
            <person name="Grimwood J."/>
            <person name="Hayes R.D."/>
            <person name="Graham S.W."/>
            <person name="Gunter L.E."/>
            <person name="McDaniel S.F."/>
            <person name="Hoernstein S.N.W."/>
            <person name="Larsson A."/>
            <person name="Li F.W."/>
            <person name="Perroud P.F."/>
            <person name="Phillips J."/>
            <person name="Ranjan P."/>
            <person name="Rokshar D.S."/>
            <person name="Rothfels C.J."/>
            <person name="Schneider L."/>
            <person name="Shu S."/>
            <person name="Stevenson D.W."/>
            <person name="Thummler F."/>
            <person name="Tillich M."/>
            <person name="Villarreal Aguilar J.C."/>
            <person name="Widiez T."/>
            <person name="Wong G.K."/>
            <person name="Wymore A."/>
            <person name="Zhang Y."/>
            <person name="Zimmer A.D."/>
            <person name="Quatrano R.S."/>
            <person name="Mayer K.F.X."/>
            <person name="Goodstein D."/>
            <person name="Casacuberta J.M."/>
            <person name="Vandepoele K."/>
            <person name="Reski R."/>
            <person name="Cuming A.C."/>
            <person name="Tuskan G.A."/>
            <person name="Maumus F."/>
            <person name="Salse J."/>
            <person name="Schmutz J."/>
            <person name="Rensing S.A."/>
        </authorList>
    </citation>
    <scope>NUCLEOTIDE SEQUENCE [LARGE SCALE GENOMIC DNA]</scope>
    <source>
        <strain evidence="16 17">cv. Gransden 2004</strain>
    </source>
</reference>
<dbReference type="InterPro" id="IPR000719">
    <property type="entry name" value="Prot_kinase_dom"/>
</dbReference>
<evidence type="ECO:0000256" key="1">
    <source>
        <dbReference type="ARBA" id="ARBA00004370"/>
    </source>
</evidence>
<dbReference type="PROSITE" id="PS50011">
    <property type="entry name" value="PROTEIN_KINASE_DOM"/>
    <property type="match status" value="1"/>
</dbReference>
<dbReference type="PROSITE" id="PS00108">
    <property type="entry name" value="PROTEIN_KINASE_ST"/>
    <property type="match status" value="1"/>
</dbReference>
<organism evidence="15">
    <name type="scientific">Physcomitrium patens</name>
    <name type="common">Spreading-leaved earth moss</name>
    <name type="synonym">Physcomitrella patens</name>
    <dbReference type="NCBI Taxonomy" id="3218"/>
    <lineage>
        <taxon>Eukaryota</taxon>
        <taxon>Viridiplantae</taxon>
        <taxon>Streptophyta</taxon>
        <taxon>Embryophyta</taxon>
        <taxon>Bryophyta</taxon>
        <taxon>Bryophytina</taxon>
        <taxon>Bryopsida</taxon>
        <taxon>Funariidae</taxon>
        <taxon>Funariales</taxon>
        <taxon>Funariaceae</taxon>
        <taxon>Physcomitrium</taxon>
    </lineage>
</organism>
<evidence type="ECO:0000259" key="14">
    <source>
        <dbReference type="PROSITE" id="PS50011"/>
    </source>
</evidence>
<dbReference type="Gene3D" id="1.10.510.10">
    <property type="entry name" value="Transferase(Phosphotransferase) domain 1"/>
    <property type="match status" value="1"/>
</dbReference>
<dbReference type="InterPro" id="IPR011009">
    <property type="entry name" value="Kinase-like_dom_sf"/>
</dbReference>
<dbReference type="Gene3D" id="3.80.10.10">
    <property type="entry name" value="Ribonuclease Inhibitor"/>
    <property type="match status" value="1"/>
</dbReference>
<dbReference type="Gene3D" id="3.30.200.20">
    <property type="entry name" value="Phosphorylase Kinase, domain 1"/>
    <property type="match status" value="1"/>
</dbReference>
<dbReference type="EnsemblPlants" id="Pp3c26_8100V3.1">
    <property type="protein sequence ID" value="Pp3c26_8100V3.1"/>
    <property type="gene ID" value="Pp3c26_8100"/>
</dbReference>
<evidence type="ECO:0000256" key="5">
    <source>
        <dbReference type="ARBA" id="ARBA00022692"/>
    </source>
</evidence>
<accession>A0A2K1IC85</accession>
<evidence type="ECO:0000256" key="9">
    <source>
        <dbReference type="ARBA" id="ARBA00022840"/>
    </source>
</evidence>
<name>A0A2K1IC85_PHYPA</name>
<dbReference type="Proteomes" id="UP000006727">
    <property type="component" value="Chromosome 26"/>
</dbReference>
<keyword evidence="17" id="KW-1185">Reference proteome</keyword>
<dbReference type="Pfam" id="PF08263">
    <property type="entry name" value="LRRNT_2"/>
    <property type="match status" value="1"/>
</dbReference>
<keyword evidence="8" id="KW-0418">Kinase</keyword>
<reference evidence="15 17" key="1">
    <citation type="journal article" date="2008" name="Science">
        <title>The Physcomitrella genome reveals evolutionary insights into the conquest of land by plants.</title>
        <authorList>
            <person name="Rensing S."/>
            <person name="Lang D."/>
            <person name="Zimmer A."/>
            <person name="Terry A."/>
            <person name="Salamov A."/>
            <person name="Shapiro H."/>
            <person name="Nishiyama T."/>
            <person name="Perroud P.-F."/>
            <person name="Lindquist E."/>
            <person name="Kamisugi Y."/>
            <person name="Tanahashi T."/>
            <person name="Sakakibara K."/>
            <person name="Fujita T."/>
            <person name="Oishi K."/>
            <person name="Shin-I T."/>
            <person name="Kuroki Y."/>
            <person name="Toyoda A."/>
            <person name="Suzuki Y."/>
            <person name="Hashimoto A."/>
            <person name="Yamaguchi K."/>
            <person name="Sugano A."/>
            <person name="Kohara Y."/>
            <person name="Fujiyama A."/>
            <person name="Anterola A."/>
            <person name="Aoki S."/>
            <person name="Ashton N."/>
            <person name="Barbazuk W.B."/>
            <person name="Barker E."/>
            <person name="Bennetzen J."/>
            <person name="Bezanilla M."/>
            <person name="Blankenship R."/>
            <person name="Cho S.H."/>
            <person name="Dutcher S."/>
            <person name="Estelle M."/>
            <person name="Fawcett J.A."/>
            <person name="Gundlach H."/>
            <person name="Hanada K."/>
            <person name="Heyl A."/>
            <person name="Hicks K.A."/>
            <person name="Hugh J."/>
            <person name="Lohr M."/>
            <person name="Mayer K."/>
            <person name="Melkozernov A."/>
            <person name="Murata T."/>
            <person name="Nelson D."/>
            <person name="Pils B."/>
            <person name="Prigge M."/>
            <person name="Reiss B."/>
            <person name="Renner T."/>
            <person name="Rombauts S."/>
            <person name="Rushton P."/>
            <person name="Sanderfoot A."/>
            <person name="Schween G."/>
            <person name="Shiu S.-H."/>
            <person name="Stueber K."/>
            <person name="Theodoulou F.L."/>
            <person name="Tu H."/>
            <person name="Van de Peer Y."/>
            <person name="Verrier P.J."/>
            <person name="Waters E."/>
            <person name="Wood A."/>
            <person name="Yang L."/>
            <person name="Cove D."/>
            <person name="Cuming A."/>
            <person name="Hasebe M."/>
            <person name="Lucas S."/>
            <person name="Mishler D.B."/>
            <person name="Reski R."/>
            <person name="Grigoriev I."/>
            <person name="Quatrano R.S."/>
            <person name="Boore J.L."/>
        </authorList>
    </citation>
    <scope>NUCLEOTIDE SEQUENCE [LARGE SCALE GENOMIC DNA]</scope>
    <source>
        <strain evidence="16 17">cv. Gransden 2004</strain>
    </source>
</reference>
<dbReference type="KEGG" id="ppp:112277987"/>
<dbReference type="EnsemblPlants" id="Pp3c26_8100V3.2">
    <property type="protein sequence ID" value="Pp3c26_8100V3.2"/>
    <property type="gene ID" value="Pp3c26_8100"/>
</dbReference>
<comment type="subcellular location">
    <subcellularLocation>
        <location evidence="1">Membrane</location>
    </subcellularLocation>
</comment>
<dbReference type="Pfam" id="PF00069">
    <property type="entry name" value="Pkinase"/>
    <property type="match status" value="1"/>
</dbReference>
<keyword evidence="7 13" id="KW-0547">Nucleotide-binding</keyword>
<dbReference type="PaxDb" id="3218-PP1S217_54V6.1"/>
<evidence type="ECO:0000256" key="8">
    <source>
        <dbReference type="ARBA" id="ARBA00022777"/>
    </source>
</evidence>
<evidence type="ECO:0000313" key="17">
    <source>
        <dbReference type="Proteomes" id="UP000006727"/>
    </source>
</evidence>
<dbReference type="InterPro" id="IPR001611">
    <property type="entry name" value="Leu-rich_rpt"/>
</dbReference>
<dbReference type="AlphaFoldDB" id="A0A2K1IC85"/>
<dbReference type="InterPro" id="IPR008271">
    <property type="entry name" value="Ser/Thr_kinase_AS"/>
</dbReference>
<dbReference type="Pfam" id="PF00560">
    <property type="entry name" value="LRR_1"/>
    <property type="match status" value="1"/>
</dbReference>
<keyword evidence="11" id="KW-0472">Membrane</keyword>
<keyword evidence="10" id="KW-1133">Transmembrane helix</keyword>
<evidence type="ECO:0000256" key="7">
    <source>
        <dbReference type="ARBA" id="ARBA00022741"/>
    </source>
</evidence>
<dbReference type="InterPro" id="IPR013210">
    <property type="entry name" value="LRR_N_plant-typ"/>
</dbReference>
<evidence type="ECO:0000256" key="6">
    <source>
        <dbReference type="ARBA" id="ARBA00022737"/>
    </source>
</evidence>
<evidence type="ECO:0000313" key="16">
    <source>
        <dbReference type="EnsemblPlants" id="Pp3c26_8100V3.1"/>
    </source>
</evidence>
<evidence type="ECO:0000256" key="2">
    <source>
        <dbReference type="ARBA" id="ARBA00008684"/>
    </source>
</evidence>
<dbReference type="Gramene" id="Pp3c26_8100V3.1">
    <property type="protein sequence ID" value="Pp3c26_8100V3.1"/>
    <property type="gene ID" value="Pp3c26_8100"/>
</dbReference>
<dbReference type="FunCoup" id="A0A2K1IC85">
    <property type="interactions" value="213"/>
</dbReference>
<dbReference type="InterPro" id="IPR046959">
    <property type="entry name" value="PRK1-6/SRF4-like"/>
</dbReference>
<dbReference type="SUPFAM" id="SSF56112">
    <property type="entry name" value="Protein kinase-like (PK-like)"/>
    <property type="match status" value="1"/>
</dbReference>
<keyword evidence="4" id="KW-0808">Transferase</keyword>